<sequence>MASWLIGNMILGYDTESGYYVPLPNGEATDLTIMRHSRVSKIINAGAVMLTDCAYWLIIFPSLSD</sequence>
<dbReference type="AlphaFoldDB" id="A0AAN8UZH2"/>
<reference evidence="2 3" key="1">
    <citation type="submission" date="2023-12" db="EMBL/GenBank/DDBJ databases">
        <title>A high-quality genome assembly for Dillenia turbinata (Dilleniales).</title>
        <authorList>
            <person name="Chanderbali A."/>
        </authorList>
    </citation>
    <scope>NUCLEOTIDE SEQUENCE [LARGE SCALE GENOMIC DNA]</scope>
    <source>
        <strain evidence="2">LSX21</strain>
        <tissue evidence="2">Leaf</tissue>
    </source>
</reference>
<organism evidence="2 3">
    <name type="scientific">Dillenia turbinata</name>
    <dbReference type="NCBI Taxonomy" id="194707"/>
    <lineage>
        <taxon>Eukaryota</taxon>
        <taxon>Viridiplantae</taxon>
        <taxon>Streptophyta</taxon>
        <taxon>Embryophyta</taxon>
        <taxon>Tracheophyta</taxon>
        <taxon>Spermatophyta</taxon>
        <taxon>Magnoliopsida</taxon>
        <taxon>eudicotyledons</taxon>
        <taxon>Gunneridae</taxon>
        <taxon>Pentapetalae</taxon>
        <taxon>Dilleniales</taxon>
        <taxon>Dilleniaceae</taxon>
        <taxon>Dillenia</taxon>
    </lineage>
</organism>
<feature type="transmembrane region" description="Helical" evidence="1">
    <location>
        <begin position="42"/>
        <end position="63"/>
    </location>
</feature>
<keyword evidence="1" id="KW-0472">Membrane</keyword>
<keyword evidence="1" id="KW-0812">Transmembrane</keyword>
<name>A0AAN8UZH2_9MAGN</name>
<gene>
    <name evidence="2" type="ORF">RJ641_009864</name>
</gene>
<evidence type="ECO:0000313" key="3">
    <source>
        <dbReference type="Proteomes" id="UP001370490"/>
    </source>
</evidence>
<comment type="caution">
    <text evidence="2">The sequence shown here is derived from an EMBL/GenBank/DDBJ whole genome shotgun (WGS) entry which is preliminary data.</text>
</comment>
<proteinExistence type="predicted"/>
<protein>
    <submittedName>
        <fullName evidence="2">Uncharacterized protein</fullName>
    </submittedName>
</protein>
<dbReference type="Proteomes" id="UP001370490">
    <property type="component" value="Unassembled WGS sequence"/>
</dbReference>
<evidence type="ECO:0000256" key="1">
    <source>
        <dbReference type="SAM" id="Phobius"/>
    </source>
</evidence>
<dbReference type="EMBL" id="JBAMMX010000017">
    <property type="protein sequence ID" value="KAK6923664.1"/>
    <property type="molecule type" value="Genomic_DNA"/>
</dbReference>
<keyword evidence="3" id="KW-1185">Reference proteome</keyword>
<accession>A0AAN8UZH2</accession>
<keyword evidence="1" id="KW-1133">Transmembrane helix</keyword>
<evidence type="ECO:0000313" key="2">
    <source>
        <dbReference type="EMBL" id="KAK6923664.1"/>
    </source>
</evidence>